<dbReference type="OrthoDB" id="6376497at2759"/>
<dbReference type="InterPro" id="IPR012677">
    <property type="entry name" value="Nucleotide-bd_a/b_plait_sf"/>
</dbReference>
<dbReference type="InterPro" id="IPR000504">
    <property type="entry name" value="RRM_dom"/>
</dbReference>
<dbReference type="SUPFAM" id="SSF54928">
    <property type="entry name" value="RNA-binding domain, RBD"/>
    <property type="match status" value="1"/>
</dbReference>
<evidence type="ECO:0000259" key="3">
    <source>
        <dbReference type="SMART" id="SM00360"/>
    </source>
</evidence>
<keyword evidence="5" id="KW-1185">Reference proteome</keyword>
<dbReference type="AlphaFoldDB" id="A0A5B7DLX5"/>
<organism evidence="4 5">
    <name type="scientific">Portunus trituberculatus</name>
    <name type="common">Swimming crab</name>
    <name type="synonym">Neptunus trituberculatus</name>
    <dbReference type="NCBI Taxonomy" id="210409"/>
    <lineage>
        <taxon>Eukaryota</taxon>
        <taxon>Metazoa</taxon>
        <taxon>Ecdysozoa</taxon>
        <taxon>Arthropoda</taxon>
        <taxon>Crustacea</taxon>
        <taxon>Multicrustacea</taxon>
        <taxon>Malacostraca</taxon>
        <taxon>Eumalacostraca</taxon>
        <taxon>Eucarida</taxon>
        <taxon>Decapoda</taxon>
        <taxon>Pleocyemata</taxon>
        <taxon>Brachyura</taxon>
        <taxon>Eubrachyura</taxon>
        <taxon>Portunoidea</taxon>
        <taxon>Portunidae</taxon>
        <taxon>Portuninae</taxon>
        <taxon>Portunus</taxon>
    </lineage>
</organism>
<dbReference type="GO" id="GO:0003723">
    <property type="term" value="F:RNA binding"/>
    <property type="evidence" value="ECO:0007669"/>
    <property type="project" value="UniProtKB-KW"/>
</dbReference>
<reference evidence="4 5" key="1">
    <citation type="submission" date="2019-05" db="EMBL/GenBank/DDBJ databases">
        <title>Another draft genome of Portunus trituberculatus and its Hox gene families provides insights of decapod evolution.</title>
        <authorList>
            <person name="Jeong J.-H."/>
            <person name="Song I."/>
            <person name="Kim S."/>
            <person name="Choi T."/>
            <person name="Kim D."/>
            <person name="Ryu S."/>
            <person name="Kim W."/>
        </authorList>
    </citation>
    <scope>NUCLEOTIDE SEQUENCE [LARGE SCALE GENOMIC DNA]</scope>
    <source>
        <tissue evidence="4">Muscle</tissue>
    </source>
</reference>
<dbReference type="CDD" id="cd00590">
    <property type="entry name" value="RRM_SF"/>
    <property type="match status" value="1"/>
</dbReference>
<evidence type="ECO:0000256" key="1">
    <source>
        <dbReference type="ARBA" id="ARBA00022884"/>
    </source>
</evidence>
<dbReference type="EMBL" id="VSRR010001059">
    <property type="protein sequence ID" value="MPC22185.1"/>
    <property type="molecule type" value="Genomic_DNA"/>
</dbReference>
<sequence>MGARSNSTGYLQMELTPLLNQKTEGRTSHRDERTLYVRFPPSLALRDKSFLEPLVPSAVDIRLPRLSATGTAKFCYMEFETEEEATRIKESMSNIKVEGEAFYADYVGKKSKTYPVKEPKVVDPLRLYVGGLPVGMHVKHLRAAFPTATQVLYKKASRKVTSSHAYLIFASHEDALRAFESSSDLKILAKKVIVMFATYKNITEKNEEQFTTRAKKQKTDVEMEEGSE</sequence>
<evidence type="ECO:0000256" key="2">
    <source>
        <dbReference type="SAM" id="MobiDB-lite"/>
    </source>
</evidence>
<name>A0A5B7DLX5_PORTR</name>
<evidence type="ECO:0000313" key="5">
    <source>
        <dbReference type="Proteomes" id="UP000324222"/>
    </source>
</evidence>
<feature type="domain" description="RRM" evidence="3">
    <location>
        <begin position="126"/>
        <end position="195"/>
    </location>
</feature>
<comment type="caution">
    <text evidence="4">The sequence shown here is derived from an EMBL/GenBank/DDBJ whole genome shotgun (WGS) entry which is preliminary data.</text>
</comment>
<feature type="region of interest" description="Disordered" evidence="2">
    <location>
        <begin position="209"/>
        <end position="228"/>
    </location>
</feature>
<accession>A0A5B7DLX5</accession>
<evidence type="ECO:0000313" key="4">
    <source>
        <dbReference type="EMBL" id="MPC22185.1"/>
    </source>
</evidence>
<gene>
    <name evidence="4" type="primary">ncl</name>
    <name evidence="4" type="ORF">E2C01_015194</name>
</gene>
<dbReference type="SMART" id="SM00360">
    <property type="entry name" value="RRM"/>
    <property type="match status" value="2"/>
</dbReference>
<feature type="domain" description="RRM" evidence="3">
    <location>
        <begin position="34"/>
        <end position="105"/>
    </location>
</feature>
<keyword evidence="1" id="KW-0694">RNA-binding</keyword>
<dbReference type="Gene3D" id="3.30.70.330">
    <property type="match status" value="1"/>
</dbReference>
<dbReference type="InterPro" id="IPR035979">
    <property type="entry name" value="RBD_domain_sf"/>
</dbReference>
<proteinExistence type="predicted"/>
<protein>
    <submittedName>
        <fullName evidence="4">Nucleolin</fullName>
    </submittedName>
</protein>
<dbReference type="Proteomes" id="UP000324222">
    <property type="component" value="Unassembled WGS sequence"/>
</dbReference>